<dbReference type="AlphaFoldDB" id="A0A139H8N4"/>
<reference evidence="1 2" key="1">
    <citation type="submission" date="2015-07" db="EMBL/GenBank/DDBJ databases">
        <title>Comparative genomics of the Sigatoka disease complex on banana suggests a link between parallel evolutionary changes in Pseudocercospora fijiensis and Pseudocercospora eumusae and increased virulence on the banana host.</title>
        <authorList>
            <person name="Chang T.-C."/>
            <person name="Salvucci A."/>
            <person name="Crous P.W."/>
            <person name="Stergiopoulos I."/>
        </authorList>
    </citation>
    <scope>NUCLEOTIDE SEQUENCE [LARGE SCALE GENOMIC DNA]</scope>
    <source>
        <strain evidence="1 2">CBS 114824</strain>
    </source>
</reference>
<accession>A0A139H8N4</accession>
<gene>
    <name evidence="1" type="ORF">AC578_2067</name>
</gene>
<dbReference type="Proteomes" id="UP000070133">
    <property type="component" value="Unassembled WGS sequence"/>
</dbReference>
<organism evidence="1 2">
    <name type="scientific">Pseudocercospora eumusae</name>
    <dbReference type="NCBI Taxonomy" id="321146"/>
    <lineage>
        <taxon>Eukaryota</taxon>
        <taxon>Fungi</taxon>
        <taxon>Dikarya</taxon>
        <taxon>Ascomycota</taxon>
        <taxon>Pezizomycotina</taxon>
        <taxon>Dothideomycetes</taxon>
        <taxon>Dothideomycetidae</taxon>
        <taxon>Mycosphaerellales</taxon>
        <taxon>Mycosphaerellaceae</taxon>
        <taxon>Pseudocercospora</taxon>
    </lineage>
</organism>
<evidence type="ECO:0000313" key="2">
    <source>
        <dbReference type="Proteomes" id="UP000070133"/>
    </source>
</evidence>
<name>A0A139H8N4_9PEZI</name>
<proteinExistence type="predicted"/>
<dbReference type="EMBL" id="LFZN01000105">
    <property type="protein sequence ID" value="KXS98803.1"/>
    <property type="molecule type" value="Genomic_DNA"/>
</dbReference>
<comment type="caution">
    <text evidence="1">The sequence shown here is derived from an EMBL/GenBank/DDBJ whole genome shotgun (WGS) entry which is preliminary data.</text>
</comment>
<feature type="non-terminal residue" evidence="1">
    <location>
        <position position="1"/>
    </location>
</feature>
<evidence type="ECO:0000313" key="1">
    <source>
        <dbReference type="EMBL" id="KXS98803.1"/>
    </source>
</evidence>
<sequence length="82" mass="9543">YTSNQEHHVGSVKYMHSEKSFWNTAYYCMLSTLWQQEQLSAHVPQRVEIDLLFVVTLHNTYALWLGPATTMKFPIVLGSRDP</sequence>
<keyword evidence="2" id="KW-1185">Reference proteome</keyword>
<protein>
    <submittedName>
        <fullName evidence="1">Uncharacterized protein</fullName>
    </submittedName>
</protein>